<keyword evidence="2" id="KW-1185">Reference proteome</keyword>
<sequence>MYAETCHKLRRDAIDVIHAGSRAAVTARAGEERWDRLVEAYFRERPARCFELNEDAAGFGGFVAAQGELPRWIGELAALEWATWRAESAPDEFLKENDGSEGPLRVARSVVVLRGAWDVAGWLAEEAWAEESPAGASAVVVWRDRELDACRATPTEEELAAIEAALSGAPGPWGADEVVSDLHAAGIFVGAPEEAMREETCSS</sequence>
<name>A0A1I2F0P4_9BACT</name>
<evidence type="ECO:0000313" key="1">
    <source>
        <dbReference type="EMBL" id="SFE98236.1"/>
    </source>
</evidence>
<dbReference type="AlphaFoldDB" id="A0A1I2F0P4"/>
<dbReference type="Gene3D" id="1.10.150.690">
    <property type="entry name" value="DUF2063"/>
    <property type="match status" value="1"/>
</dbReference>
<dbReference type="STRING" id="54.SAMN02745121_06361"/>
<protein>
    <submittedName>
        <fullName evidence="1">Uncharacterized protein</fullName>
    </submittedName>
</protein>
<organism evidence="1 2">
    <name type="scientific">Nannocystis exedens</name>
    <dbReference type="NCBI Taxonomy" id="54"/>
    <lineage>
        <taxon>Bacteria</taxon>
        <taxon>Pseudomonadati</taxon>
        <taxon>Myxococcota</taxon>
        <taxon>Polyangia</taxon>
        <taxon>Nannocystales</taxon>
        <taxon>Nannocystaceae</taxon>
        <taxon>Nannocystis</taxon>
    </lineage>
</organism>
<proteinExistence type="predicted"/>
<reference evidence="2" key="1">
    <citation type="submission" date="2016-10" db="EMBL/GenBank/DDBJ databases">
        <authorList>
            <person name="Varghese N."/>
            <person name="Submissions S."/>
        </authorList>
    </citation>
    <scope>NUCLEOTIDE SEQUENCE [LARGE SCALE GENOMIC DNA]</scope>
    <source>
        <strain evidence="2">ATCC 25963</strain>
    </source>
</reference>
<evidence type="ECO:0000313" key="2">
    <source>
        <dbReference type="Proteomes" id="UP000199400"/>
    </source>
</evidence>
<gene>
    <name evidence="1" type="ORF">SAMN02745121_06361</name>
</gene>
<dbReference type="RefSeq" id="WP_096327773.1">
    <property type="nucleotide sequence ID" value="NZ_FOMX01000024.1"/>
</dbReference>
<dbReference type="InterPro" id="IPR044922">
    <property type="entry name" value="DUF2063_N_sf"/>
</dbReference>
<accession>A0A1I2F0P4</accession>
<dbReference type="Proteomes" id="UP000199400">
    <property type="component" value="Unassembled WGS sequence"/>
</dbReference>
<dbReference type="EMBL" id="FOMX01000024">
    <property type="protein sequence ID" value="SFE98236.1"/>
    <property type="molecule type" value="Genomic_DNA"/>
</dbReference>